<proteinExistence type="predicted"/>
<keyword evidence="2" id="KW-1133">Transmembrane helix</keyword>
<organism evidence="3 4">
    <name type="scientific">Gasterosteus aculeatus aculeatus</name>
    <name type="common">three-spined stickleback</name>
    <dbReference type="NCBI Taxonomy" id="481459"/>
    <lineage>
        <taxon>Eukaryota</taxon>
        <taxon>Metazoa</taxon>
        <taxon>Chordata</taxon>
        <taxon>Craniata</taxon>
        <taxon>Vertebrata</taxon>
        <taxon>Euteleostomi</taxon>
        <taxon>Actinopterygii</taxon>
        <taxon>Neopterygii</taxon>
        <taxon>Teleostei</taxon>
        <taxon>Neoteleostei</taxon>
        <taxon>Acanthomorphata</taxon>
        <taxon>Eupercaria</taxon>
        <taxon>Perciformes</taxon>
        <taxon>Cottioidei</taxon>
        <taxon>Gasterosteales</taxon>
        <taxon>Gasterosteidae</taxon>
        <taxon>Gasterosteus</taxon>
    </lineage>
</organism>
<keyword evidence="2" id="KW-0812">Transmembrane</keyword>
<dbReference type="PANTHER" id="PTHR22529">
    <property type="entry name" value="EPITHELIAL-STROMAL INTERACTION PROTEIN 1"/>
    <property type="match status" value="1"/>
</dbReference>
<evidence type="ECO:0000313" key="4">
    <source>
        <dbReference type="Proteomes" id="UP000007635"/>
    </source>
</evidence>
<reference evidence="3 4" key="1">
    <citation type="journal article" date="2021" name="G3 (Bethesda)">
        <title>Improved contiguity of the threespine stickleback genome using long-read sequencing.</title>
        <authorList>
            <person name="Nath S."/>
            <person name="Shaw D.E."/>
            <person name="White M.A."/>
        </authorList>
    </citation>
    <scope>NUCLEOTIDE SEQUENCE [LARGE SCALE GENOMIC DNA]</scope>
    <source>
        <strain evidence="3 4">Lake Benthic</strain>
    </source>
</reference>
<evidence type="ECO:0000313" key="3">
    <source>
        <dbReference type="Ensembl" id="ENSGACP00000068471.1"/>
    </source>
</evidence>
<dbReference type="InterPro" id="IPR026185">
    <property type="entry name" value="EPSTI1"/>
</dbReference>
<evidence type="ECO:0000256" key="1">
    <source>
        <dbReference type="SAM" id="MobiDB-lite"/>
    </source>
</evidence>
<dbReference type="PANTHER" id="PTHR22529:SF1">
    <property type="entry name" value="EPITHELIAL-STROMAL INTERACTION PROTEIN 1"/>
    <property type="match status" value="1"/>
</dbReference>
<protein>
    <submittedName>
        <fullName evidence="3">Epithelial stromal interaction 1</fullName>
    </submittedName>
</protein>
<feature type="transmembrane region" description="Helical" evidence="2">
    <location>
        <begin position="106"/>
        <end position="126"/>
    </location>
</feature>
<accession>A0AAQ4S280</accession>
<dbReference type="Proteomes" id="UP000007635">
    <property type="component" value="Chromosome XVI"/>
</dbReference>
<feature type="region of interest" description="Disordered" evidence="1">
    <location>
        <begin position="155"/>
        <end position="206"/>
    </location>
</feature>
<dbReference type="Ensembl" id="ENSGACT00000069707.1">
    <property type="protein sequence ID" value="ENSGACP00000068471.1"/>
    <property type="gene ID" value="ENSGACG00000009181.2"/>
</dbReference>
<dbReference type="GeneTree" id="ENSGT00390000013820"/>
<reference evidence="3" key="2">
    <citation type="submission" date="2025-08" db="UniProtKB">
        <authorList>
            <consortium name="Ensembl"/>
        </authorList>
    </citation>
    <scope>IDENTIFICATION</scope>
</reference>
<evidence type="ECO:0000256" key="2">
    <source>
        <dbReference type="SAM" id="Phobius"/>
    </source>
</evidence>
<keyword evidence="2" id="KW-0472">Membrane</keyword>
<feature type="compositionally biased region" description="Basic and acidic residues" evidence="1">
    <location>
        <begin position="1"/>
        <end position="10"/>
    </location>
</feature>
<dbReference type="AlphaFoldDB" id="A0AAQ4S280"/>
<feature type="region of interest" description="Disordered" evidence="1">
    <location>
        <begin position="1"/>
        <end position="64"/>
    </location>
</feature>
<sequence length="360" mass="40673">MDPYRRDTGRKPYSVDPADGASGTPGGELTPESPTGDAPDSGNPPATGRQPQYSGGFTVIPPNESLRDKLRRNAQKEEEELQRWKEANRVTYVHADPEKLGKPKHFLTALSFCTLLLWTNMMFFAYQGGAATLAATREMQHTDLRCSKLQKRLKKEELDKRRRQEEEEENQRKKDIQREKAERLEARRRQEEQRRREQLSQDRARKTESFLQRFERAAPCPPASGGAAQTPHKAVEIKPKGERDVQQEHRRVNQAFLDSLEGRRRGSEQATRAPPLLAPDDFRHGPCDLAGQRVAPALPDADPDHSFADWTDEADPACDGALVKLLKSFPGCSRSFLEDILDQCSGDHQQAHALLDCTMN</sequence>
<name>A0AAQ4S280_GASAC</name>
<reference evidence="3" key="3">
    <citation type="submission" date="2025-09" db="UniProtKB">
        <authorList>
            <consortium name="Ensembl"/>
        </authorList>
    </citation>
    <scope>IDENTIFICATION</scope>
</reference>
<keyword evidence="4" id="KW-1185">Reference proteome</keyword>
<feature type="region of interest" description="Disordered" evidence="1">
    <location>
        <begin position="256"/>
        <end position="285"/>
    </location>
</feature>